<dbReference type="Proteomes" id="UP001631969">
    <property type="component" value="Unassembled WGS sequence"/>
</dbReference>
<organism evidence="1 2">
    <name type="scientific">Paenibacillus mesotrionivorans</name>
    <dbReference type="NCBI Taxonomy" id="3160968"/>
    <lineage>
        <taxon>Bacteria</taxon>
        <taxon>Bacillati</taxon>
        <taxon>Bacillota</taxon>
        <taxon>Bacilli</taxon>
        <taxon>Bacillales</taxon>
        <taxon>Paenibacillaceae</taxon>
        <taxon>Paenibacillus</taxon>
    </lineage>
</organism>
<proteinExistence type="predicted"/>
<sequence length="107" mass="12166">MPIYNKLVRDRIPEIIRASGKECRTTVLNEDDYKKELHAKLREESQEYAAAGEPEEALEELADLLEVIQALAAVHGATWEELNALRERKAQARGGFKDQVFLLDVDD</sequence>
<accession>A0ACC7NYJ6</accession>
<dbReference type="EMBL" id="JBJURJ010000007">
    <property type="protein sequence ID" value="MFM9329141.1"/>
    <property type="molecule type" value="Genomic_DNA"/>
</dbReference>
<evidence type="ECO:0000313" key="2">
    <source>
        <dbReference type="Proteomes" id="UP001631969"/>
    </source>
</evidence>
<gene>
    <name evidence="1" type="ORF">ACI1P1_12670</name>
</gene>
<name>A0ACC7NYJ6_9BACL</name>
<keyword evidence="2" id="KW-1185">Reference proteome</keyword>
<reference evidence="1" key="1">
    <citation type="submission" date="2024-12" db="EMBL/GenBank/DDBJ databases">
        <authorList>
            <person name="Wu N."/>
        </authorList>
    </citation>
    <scope>NUCLEOTIDE SEQUENCE</scope>
    <source>
        <strain evidence="1">P15</strain>
    </source>
</reference>
<comment type="caution">
    <text evidence="1">The sequence shown here is derived from an EMBL/GenBank/DDBJ whole genome shotgun (WGS) entry which is preliminary data.</text>
</comment>
<evidence type="ECO:0000313" key="1">
    <source>
        <dbReference type="EMBL" id="MFM9329141.1"/>
    </source>
</evidence>
<protein>
    <submittedName>
        <fullName evidence="1">Uncharacterized protein</fullName>
    </submittedName>
</protein>